<evidence type="ECO:0000256" key="5">
    <source>
        <dbReference type="ARBA" id="ARBA00023002"/>
    </source>
</evidence>
<dbReference type="PROSITE" id="PS51402">
    <property type="entry name" value="CATALASE_3"/>
    <property type="match status" value="1"/>
</dbReference>
<evidence type="ECO:0000256" key="7">
    <source>
        <dbReference type="PIRNR" id="PIRNR000296"/>
    </source>
</evidence>
<dbReference type="InterPro" id="IPR024168">
    <property type="entry name" value="Catalase_SrpA-type_pred"/>
</dbReference>
<reference evidence="12 13" key="1">
    <citation type="submission" date="2018-08" db="EMBL/GenBank/DDBJ databases">
        <title>Recombination of ecologically and evolutionarily significant loci maintains genetic cohesion in the Pseudomonas syringae species complex.</title>
        <authorList>
            <person name="Dillon M."/>
            <person name="Thakur S."/>
            <person name="Almeida R.N.D."/>
            <person name="Weir B.S."/>
            <person name="Guttman D.S."/>
        </authorList>
    </citation>
    <scope>NUCLEOTIDE SEQUENCE [LARGE SCALE GENOMIC DNA]</scope>
    <source>
        <strain evidence="12 13">NCPPB2445</strain>
    </source>
</reference>
<comment type="function">
    <text evidence="7">Has an organic peroxide-dependent peroxidase activity.</text>
</comment>
<accession>A0A3M3E7Q7</accession>
<sequence>MVDPSSSPDPASGRPPLSAASLTLRLGGIAVIVAALAGAFAYVNGTLDPQRLTPKALVNVLEKNNGVHPGFRRNHSKGVCVAGYFESSGEARAYSSAQVFMDARTPVVGRFALPSGNPYAPDGSVPIRSLALRFTQANGQQWRTGMNSMPVFPVGTPEAFYQLQQAQSPDPATGKPNPTAVPAFFAAHPEAVPFLQWIKTAKPSASYATETYNGINAFYLVNQAGQRQAVRWGVVPLTADAADAPPAQGADYLEQDLTKRLAAGPLRWRLNITLANPGDPVNDASKPWPTDRKVLNAGTLVLESAQAQDNGDCRDINYDPLILPSGIEGSEDPLLAARSAAYASSYLRRTSEVSRLPATQESRP</sequence>
<evidence type="ECO:0000256" key="2">
    <source>
        <dbReference type="ARBA" id="ARBA00022559"/>
    </source>
</evidence>
<dbReference type="GO" id="GO:0042744">
    <property type="term" value="P:hydrogen peroxide catabolic process"/>
    <property type="evidence" value="ECO:0007669"/>
    <property type="project" value="TreeGrafter"/>
</dbReference>
<feature type="active site" evidence="8">
    <location>
        <position position="75"/>
    </location>
</feature>
<evidence type="ECO:0000256" key="1">
    <source>
        <dbReference type="ARBA" id="ARBA00005329"/>
    </source>
</evidence>
<evidence type="ECO:0000256" key="6">
    <source>
        <dbReference type="ARBA" id="ARBA00023004"/>
    </source>
</evidence>
<dbReference type="CDD" id="cd08153">
    <property type="entry name" value="srpA_like"/>
    <property type="match status" value="1"/>
</dbReference>
<evidence type="ECO:0000313" key="12">
    <source>
        <dbReference type="EMBL" id="RMM45495.1"/>
    </source>
</evidence>
<dbReference type="GO" id="GO:0042542">
    <property type="term" value="P:response to hydrogen peroxide"/>
    <property type="evidence" value="ECO:0007669"/>
    <property type="project" value="TreeGrafter"/>
</dbReference>
<protein>
    <recommendedName>
        <fullName evidence="7">Catalase-related peroxidase</fullName>
        <ecNumber evidence="7">1.11.1.-</ecNumber>
    </recommendedName>
</protein>
<dbReference type="Gene3D" id="1.20.1280.120">
    <property type="match status" value="1"/>
</dbReference>
<dbReference type="GO" id="GO:0005737">
    <property type="term" value="C:cytoplasm"/>
    <property type="evidence" value="ECO:0007669"/>
    <property type="project" value="TreeGrafter"/>
</dbReference>
<dbReference type="PANTHER" id="PTHR11465">
    <property type="entry name" value="CATALASE"/>
    <property type="match status" value="1"/>
</dbReference>
<keyword evidence="2 7" id="KW-0575">Peroxidase</keyword>
<keyword evidence="5 7" id="KW-0560">Oxidoreductase</keyword>
<feature type="domain" description="Catalase core" evidence="11">
    <location>
        <begin position="53"/>
        <end position="364"/>
    </location>
</feature>
<evidence type="ECO:0000256" key="3">
    <source>
        <dbReference type="ARBA" id="ARBA00022617"/>
    </source>
</evidence>
<keyword evidence="13" id="KW-1185">Reference proteome</keyword>
<dbReference type="OrthoDB" id="255727at2"/>
<keyword evidence="4 7" id="KW-0479">Metal-binding</keyword>
<comment type="cofactor">
    <cofactor evidence="7">
        <name>heme</name>
        <dbReference type="ChEBI" id="CHEBI:30413"/>
    </cofactor>
</comment>
<dbReference type="Gene3D" id="2.40.180.10">
    <property type="entry name" value="Catalase core domain"/>
    <property type="match status" value="1"/>
</dbReference>
<dbReference type="SMART" id="SM01060">
    <property type="entry name" value="Catalase"/>
    <property type="match status" value="1"/>
</dbReference>
<dbReference type="InterPro" id="IPR018028">
    <property type="entry name" value="Catalase"/>
</dbReference>
<dbReference type="SUPFAM" id="SSF56634">
    <property type="entry name" value="Heme-dependent catalase-like"/>
    <property type="match status" value="1"/>
</dbReference>
<keyword evidence="10" id="KW-0472">Membrane</keyword>
<dbReference type="Proteomes" id="UP000270661">
    <property type="component" value="Unassembled WGS sequence"/>
</dbReference>
<comment type="caution">
    <text evidence="12">The sequence shown here is derived from an EMBL/GenBank/DDBJ whole genome shotgun (WGS) entry which is preliminary data.</text>
</comment>
<dbReference type="EC" id="1.11.1.-" evidence="7"/>
<evidence type="ECO:0000256" key="4">
    <source>
        <dbReference type="ARBA" id="ARBA00022723"/>
    </source>
</evidence>
<dbReference type="InterPro" id="IPR011614">
    <property type="entry name" value="Catalase_core"/>
</dbReference>
<dbReference type="GO" id="GO:0020037">
    <property type="term" value="F:heme binding"/>
    <property type="evidence" value="ECO:0007669"/>
    <property type="project" value="InterPro"/>
</dbReference>
<name>A0A3M3E7Q7_9PSED</name>
<feature type="binding site" description="axial binding residue" evidence="9">
    <location>
        <position position="342"/>
    </location>
    <ligand>
        <name>heme</name>
        <dbReference type="ChEBI" id="CHEBI:30413"/>
    </ligand>
    <ligandPart>
        <name>Fe</name>
        <dbReference type="ChEBI" id="CHEBI:18248"/>
    </ligandPart>
</feature>
<keyword evidence="6 7" id="KW-0408">Iron</keyword>
<evidence type="ECO:0000256" key="9">
    <source>
        <dbReference type="PIRSR" id="PIRSR000296-2"/>
    </source>
</evidence>
<gene>
    <name evidence="12" type="ORF">ALQ77_01306</name>
</gene>
<evidence type="ECO:0000313" key="13">
    <source>
        <dbReference type="Proteomes" id="UP000270661"/>
    </source>
</evidence>
<proteinExistence type="inferred from homology"/>
<dbReference type="GO" id="GO:0046872">
    <property type="term" value="F:metal ion binding"/>
    <property type="evidence" value="ECO:0007669"/>
    <property type="project" value="UniProtKB-KW"/>
</dbReference>
<dbReference type="PANTHER" id="PTHR11465:SF9">
    <property type="entry name" value="CATALASE"/>
    <property type="match status" value="1"/>
</dbReference>
<dbReference type="STRING" id="47879.AXG94_25215"/>
<evidence type="ECO:0000256" key="8">
    <source>
        <dbReference type="PIRSR" id="PIRSR000296-1"/>
    </source>
</evidence>
<dbReference type="AlphaFoldDB" id="A0A3M3E7Q7"/>
<dbReference type="InterPro" id="IPR020835">
    <property type="entry name" value="Catalase_sf"/>
</dbReference>
<dbReference type="Pfam" id="PF00199">
    <property type="entry name" value="Catalase"/>
    <property type="match status" value="1"/>
</dbReference>
<feature type="transmembrane region" description="Helical" evidence="10">
    <location>
        <begin position="20"/>
        <end position="43"/>
    </location>
</feature>
<evidence type="ECO:0000256" key="10">
    <source>
        <dbReference type="SAM" id="Phobius"/>
    </source>
</evidence>
<evidence type="ECO:0000259" key="11">
    <source>
        <dbReference type="SMART" id="SM01060"/>
    </source>
</evidence>
<keyword evidence="10" id="KW-1133">Transmembrane helix</keyword>
<keyword evidence="3 7" id="KW-0349">Heme</keyword>
<dbReference type="PIRSF" id="PIRSF000296">
    <property type="entry name" value="SrpA"/>
    <property type="match status" value="1"/>
</dbReference>
<keyword evidence="10" id="KW-0812">Transmembrane</keyword>
<dbReference type="GO" id="GO:0004096">
    <property type="term" value="F:catalase activity"/>
    <property type="evidence" value="ECO:0007669"/>
    <property type="project" value="InterPro"/>
</dbReference>
<dbReference type="EMBL" id="RBOJ01000094">
    <property type="protein sequence ID" value="RMM45495.1"/>
    <property type="molecule type" value="Genomic_DNA"/>
</dbReference>
<comment type="similarity">
    <text evidence="1 7">Belongs to the catalase family.</text>
</comment>
<organism evidence="12 13">
    <name type="scientific">Pseudomonas corrugata</name>
    <dbReference type="NCBI Taxonomy" id="47879"/>
    <lineage>
        <taxon>Bacteria</taxon>
        <taxon>Pseudomonadati</taxon>
        <taxon>Pseudomonadota</taxon>
        <taxon>Gammaproteobacteria</taxon>
        <taxon>Pseudomonadales</taxon>
        <taxon>Pseudomonadaceae</taxon>
        <taxon>Pseudomonas</taxon>
    </lineage>
</organism>
<dbReference type="RefSeq" id="WP_053191507.1">
    <property type="nucleotide sequence ID" value="NZ_CP072011.1"/>
</dbReference>